<dbReference type="Proteomes" id="UP001281147">
    <property type="component" value="Unassembled WGS sequence"/>
</dbReference>
<comment type="caution">
    <text evidence="1">The sequence shown here is derived from an EMBL/GenBank/DDBJ whole genome shotgun (WGS) entry which is preliminary data.</text>
</comment>
<evidence type="ECO:0000313" key="1">
    <source>
        <dbReference type="EMBL" id="KAK3718869.1"/>
    </source>
</evidence>
<protein>
    <submittedName>
        <fullName evidence="1">Uncharacterized protein</fullName>
    </submittedName>
</protein>
<sequence length="246" mass="27191">MVPRQAYPPSHHHTHLTRTISPAEARSQLSDFLSKSQSEPHLHPDSVLSATGVTYAPTSGPRGGLALHHLGRIAAGLRGENLAAETQEELDAQFGDSSSHEQLKAGDDAVLDELITETERKQKRENKRKRQYDDIEEWAVESSSQAGVPEIESFANTPMHHSDWQDQEDYEQEQRELVGEVGERGGAPADKQNGVVPAVVEHDEDGDIAMDTPKTNADKAARRAAKKAKRLEEKWKKIAEVQRGKG</sequence>
<evidence type="ECO:0000313" key="2">
    <source>
        <dbReference type="Proteomes" id="UP001281147"/>
    </source>
</evidence>
<gene>
    <name evidence="1" type="ORF">LTR37_004785</name>
</gene>
<keyword evidence="2" id="KW-1185">Reference proteome</keyword>
<proteinExistence type="predicted"/>
<reference evidence="1" key="1">
    <citation type="submission" date="2023-07" db="EMBL/GenBank/DDBJ databases">
        <title>Black Yeasts Isolated from many extreme environments.</title>
        <authorList>
            <person name="Coleine C."/>
            <person name="Stajich J.E."/>
            <person name="Selbmann L."/>
        </authorList>
    </citation>
    <scope>NUCLEOTIDE SEQUENCE</scope>
    <source>
        <strain evidence="1">CCFEE 5714</strain>
    </source>
</reference>
<name>A0ACC3NMD6_9PEZI</name>
<organism evidence="1 2">
    <name type="scientific">Vermiconidia calcicola</name>
    <dbReference type="NCBI Taxonomy" id="1690605"/>
    <lineage>
        <taxon>Eukaryota</taxon>
        <taxon>Fungi</taxon>
        <taxon>Dikarya</taxon>
        <taxon>Ascomycota</taxon>
        <taxon>Pezizomycotina</taxon>
        <taxon>Dothideomycetes</taxon>
        <taxon>Dothideomycetidae</taxon>
        <taxon>Mycosphaerellales</taxon>
        <taxon>Extremaceae</taxon>
        <taxon>Vermiconidia</taxon>
    </lineage>
</organism>
<accession>A0ACC3NMD6</accession>
<dbReference type="EMBL" id="JAUTXU010000029">
    <property type="protein sequence ID" value="KAK3718869.1"/>
    <property type="molecule type" value="Genomic_DNA"/>
</dbReference>